<feature type="region of interest" description="Disordered" evidence="1">
    <location>
        <begin position="1"/>
        <end position="49"/>
    </location>
</feature>
<dbReference type="AlphaFoldDB" id="L7ETR8"/>
<feature type="compositionally biased region" description="Polar residues" evidence="1">
    <location>
        <begin position="21"/>
        <end position="35"/>
    </location>
</feature>
<gene>
    <name evidence="2" type="ORF">STRTUCAR8_00476</name>
</gene>
<evidence type="ECO:0000256" key="1">
    <source>
        <dbReference type="SAM" id="MobiDB-lite"/>
    </source>
</evidence>
<evidence type="ECO:0000313" key="3">
    <source>
        <dbReference type="Proteomes" id="UP000010931"/>
    </source>
</evidence>
<keyword evidence="3" id="KW-1185">Reference proteome</keyword>
<organism evidence="2 3">
    <name type="scientific">Streptomyces turgidiscabies (strain Car8)</name>
    <dbReference type="NCBI Taxonomy" id="698760"/>
    <lineage>
        <taxon>Bacteria</taxon>
        <taxon>Bacillati</taxon>
        <taxon>Actinomycetota</taxon>
        <taxon>Actinomycetes</taxon>
        <taxon>Kitasatosporales</taxon>
        <taxon>Streptomycetaceae</taxon>
        <taxon>Streptomyces</taxon>
    </lineage>
</organism>
<sequence length="49" mass="5271">MCDFHLTPPWSGCLPGHGAPATTSPRTPLTASLGHSRSKRRDATPSRRT</sequence>
<comment type="caution">
    <text evidence="2">The sequence shown here is derived from an EMBL/GenBank/DDBJ whole genome shotgun (WGS) entry which is preliminary data.</text>
</comment>
<evidence type="ECO:0000313" key="2">
    <source>
        <dbReference type="EMBL" id="ELP62813.1"/>
    </source>
</evidence>
<proteinExistence type="predicted"/>
<dbReference type="EMBL" id="AEJB01000575">
    <property type="protein sequence ID" value="ELP62813.1"/>
    <property type="molecule type" value="Genomic_DNA"/>
</dbReference>
<accession>L7ETR8</accession>
<dbReference type="Proteomes" id="UP000010931">
    <property type="component" value="Unassembled WGS sequence"/>
</dbReference>
<reference evidence="2 3" key="1">
    <citation type="journal article" date="2011" name="Plasmid">
        <title>Streptomyces turgidiscabies Car8 contains a modular pathogenicity island that shares virulence genes with other actinobacterial plant pathogens.</title>
        <authorList>
            <person name="Huguet-Tapia J.C."/>
            <person name="Badger J.H."/>
            <person name="Loria R."/>
            <person name="Pettis G.S."/>
        </authorList>
    </citation>
    <scope>NUCLEOTIDE SEQUENCE [LARGE SCALE GENOMIC DNA]</scope>
    <source>
        <strain evidence="2 3">Car8</strain>
    </source>
</reference>
<dbReference type="PATRIC" id="fig|698760.3.peg.8270"/>
<protein>
    <submittedName>
        <fullName evidence="2">Uncharacterized protein</fullName>
    </submittedName>
</protein>
<name>L7ETR8_STRT8</name>